<dbReference type="AlphaFoldDB" id="A0A317C1E7"/>
<evidence type="ECO:0000313" key="4">
    <source>
        <dbReference type="Proteomes" id="UP000245539"/>
    </source>
</evidence>
<evidence type="ECO:0000259" key="2">
    <source>
        <dbReference type="Pfam" id="PF09084"/>
    </source>
</evidence>
<comment type="caution">
    <text evidence="3">The sequence shown here is derived from an EMBL/GenBank/DDBJ whole genome shotgun (WGS) entry which is preliminary data.</text>
</comment>
<dbReference type="InterPro" id="IPR015168">
    <property type="entry name" value="SsuA/THI5"/>
</dbReference>
<dbReference type="SUPFAM" id="SSF53850">
    <property type="entry name" value="Periplasmic binding protein-like II"/>
    <property type="match status" value="1"/>
</dbReference>
<dbReference type="EMBL" id="QGKM01000087">
    <property type="protein sequence ID" value="PWQ92466.1"/>
    <property type="molecule type" value="Genomic_DNA"/>
</dbReference>
<keyword evidence="1" id="KW-0732">Signal</keyword>
<gene>
    <name evidence="3" type="ORF">DKW60_20945</name>
</gene>
<accession>A0A317C1E7</accession>
<feature type="signal peptide" evidence="1">
    <location>
        <begin position="1"/>
        <end position="20"/>
    </location>
</feature>
<dbReference type="Pfam" id="PF09084">
    <property type="entry name" value="NMT1"/>
    <property type="match status" value="1"/>
</dbReference>
<name>A0A317C1E7_9GAMM</name>
<dbReference type="PANTHER" id="PTHR30024">
    <property type="entry name" value="ALIPHATIC SULFONATES-BINDING PROTEIN-RELATED"/>
    <property type="match status" value="1"/>
</dbReference>
<dbReference type="Gene3D" id="3.40.190.10">
    <property type="entry name" value="Periplasmic binding protein-like II"/>
    <property type="match status" value="2"/>
</dbReference>
<keyword evidence="4" id="KW-1185">Reference proteome</keyword>
<reference evidence="3 4" key="1">
    <citation type="submission" date="2018-05" db="EMBL/GenBank/DDBJ databases">
        <title>Leucothrix arctica sp. nov., isolated from Arctic seawater.</title>
        <authorList>
            <person name="Choi A."/>
            <person name="Baek K."/>
        </authorList>
    </citation>
    <scope>NUCLEOTIDE SEQUENCE [LARGE SCALE GENOMIC DNA]</scope>
    <source>
        <strain evidence="3 4">JCM 18388</strain>
    </source>
</reference>
<proteinExistence type="predicted"/>
<dbReference type="Proteomes" id="UP000245539">
    <property type="component" value="Unassembled WGS sequence"/>
</dbReference>
<sequence>MMIKALLIFSTLLFTSSVWSNELPTIRLGALEYGTVNWELDTIKNNKLDEKHGFKLDVIPMGGGSASDIAFLGGEIDVMVSDFIWAAAQRAEGRDLKFIPYSTAVGGIMVKSDSGIDSLKDLQNKRIGIAGGPLDKSWLILQAYAKQEGLIDLKADTNQEYGAPPLMFKAAISGDIDGVINFWHFQAKAKAAGLKEIISVQEAAKSLGLDPSVPLLGYIVKGDMDKKLSQGLFAASRDAKAMLGNDDAAFDAVKKRMKPKNDAQYEALKEGFRAGIPAATPVDEAAVDKTLQMMAILGGADLVGKATTLPKDMFISLDH</sequence>
<organism evidence="3 4">
    <name type="scientific">Leucothrix pacifica</name>
    <dbReference type="NCBI Taxonomy" id="1247513"/>
    <lineage>
        <taxon>Bacteria</taxon>
        <taxon>Pseudomonadati</taxon>
        <taxon>Pseudomonadota</taxon>
        <taxon>Gammaproteobacteria</taxon>
        <taxon>Thiotrichales</taxon>
        <taxon>Thiotrichaceae</taxon>
        <taxon>Leucothrix</taxon>
    </lineage>
</organism>
<dbReference type="RefSeq" id="WP_109839615.1">
    <property type="nucleotide sequence ID" value="NZ_QGKM01000087.1"/>
</dbReference>
<feature type="chain" id="PRO_5016287163" evidence="1">
    <location>
        <begin position="21"/>
        <end position="319"/>
    </location>
</feature>
<protein>
    <submittedName>
        <fullName evidence="3">ABC transporter substrate-binding protein</fullName>
    </submittedName>
</protein>
<dbReference type="PANTHER" id="PTHR30024:SF48">
    <property type="entry name" value="ABC TRANSPORTER SUBSTRATE-BINDING PROTEIN"/>
    <property type="match status" value="1"/>
</dbReference>
<evidence type="ECO:0000256" key="1">
    <source>
        <dbReference type="SAM" id="SignalP"/>
    </source>
</evidence>
<dbReference type="OrthoDB" id="5621714at2"/>
<evidence type="ECO:0000313" key="3">
    <source>
        <dbReference type="EMBL" id="PWQ92466.1"/>
    </source>
</evidence>
<feature type="domain" description="SsuA/THI5-like" evidence="2">
    <location>
        <begin position="51"/>
        <end position="188"/>
    </location>
</feature>